<name>A0ABD1XFF9_9MARC</name>
<sequence length="304" mass="33870">MAAWKFNLSGRGKRPHVNPITEKFFHASRWNSNDGAFAAYTQRAPVESSYRGADKDPIGTYPPYPDEKDMFEEEWSDLLALFSEPGNSPDHENCRWTTRDIESSTALVRGREGFEVRGPFFPGRIQVNSQTGSVTLLPASGNRLKEGCKTKVPRNIPNEIAGRGSTTGRKIIPGQNIALRHVVQLKFVRVEHSDGSLHADQCFVHGNEVFSVVSLPLNENFFALKTTETHRYISCKDGGETVRATCEGWHVGIDECFMEEDAGEGKTAIRSVKLNQYLGGYHLKLSGTVSEMEKFEVLPASNVF</sequence>
<reference evidence="1 2" key="1">
    <citation type="submission" date="2024-09" db="EMBL/GenBank/DDBJ databases">
        <title>Chromosome-scale assembly of Riccia fluitans.</title>
        <authorList>
            <person name="Paukszto L."/>
            <person name="Sawicki J."/>
            <person name="Karawczyk K."/>
            <person name="Piernik-Szablinska J."/>
            <person name="Szczecinska M."/>
            <person name="Mazdziarz M."/>
        </authorList>
    </citation>
    <scope>NUCLEOTIDE SEQUENCE [LARGE SCALE GENOMIC DNA]</scope>
    <source>
        <strain evidence="1">Rf_01</strain>
        <tissue evidence="1">Aerial parts of the thallus</tissue>
    </source>
</reference>
<dbReference type="EMBL" id="JBHFFA010000008">
    <property type="protein sequence ID" value="KAL2607484.1"/>
    <property type="molecule type" value="Genomic_DNA"/>
</dbReference>
<dbReference type="Proteomes" id="UP001605036">
    <property type="component" value="Unassembled WGS sequence"/>
</dbReference>
<proteinExistence type="predicted"/>
<dbReference type="InterPro" id="IPR008999">
    <property type="entry name" value="Actin-crosslinking"/>
</dbReference>
<gene>
    <name evidence="1" type="ORF">R1flu_026057</name>
</gene>
<accession>A0ABD1XFF9</accession>
<evidence type="ECO:0000313" key="2">
    <source>
        <dbReference type="Proteomes" id="UP001605036"/>
    </source>
</evidence>
<evidence type="ECO:0000313" key="1">
    <source>
        <dbReference type="EMBL" id="KAL2607484.1"/>
    </source>
</evidence>
<comment type="caution">
    <text evidence="1">The sequence shown here is derived from an EMBL/GenBank/DDBJ whole genome shotgun (WGS) entry which is preliminary data.</text>
</comment>
<dbReference type="AlphaFoldDB" id="A0ABD1XFF9"/>
<organism evidence="1 2">
    <name type="scientific">Riccia fluitans</name>
    <dbReference type="NCBI Taxonomy" id="41844"/>
    <lineage>
        <taxon>Eukaryota</taxon>
        <taxon>Viridiplantae</taxon>
        <taxon>Streptophyta</taxon>
        <taxon>Embryophyta</taxon>
        <taxon>Marchantiophyta</taxon>
        <taxon>Marchantiopsida</taxon>
        <taxon>Marchantiidae</taxon>
        <taxon>Marchantiales</taxon>
        <taxon>Ricciaceae</taxon>
        <taxon>Riccia</taxon>
    </lineage>
</organism>
<protein>
    <submittedName>
        <fullName evidence="1">Uncharacterized protein</fullName>
    </submittedName>
</protein>
<dbReference type="CDD" id="cd00257">
    <property type="entry name" value="beta-trefoil_FSCN-like"/>
    <property type="match status" value="1"/>
</dbReference>
<keyword evidence="2" id="KW-1185">Reference proteome</keyword>
<dbReference type="SUPFAM" id="SSF50405">
    <property type="entry name" value="Actin-crosslinking proteins"/>
    <property type="match status" value="1"/>
</dbReference>
<dbReference type="Gene3D" id="2.80.10.50">
    <property type="match status" value="1"/>
</dbReference>